<reference evidence="2 3" key="2">
    <citation type="submission" date="2017-04" db="EMBL/GenBank/DDBJ databases">
        <title>CpG methylation of centromeres and impact of large insertions on vertebrate speciation.</title>
        <authorList>
            <person name="Ichikawa K."/>
            <person name="Yoshimura J."/>
            <person name="Morishita S."/>
        </authorList>
    </citation>
    <scope>NUCLEOTIDE SEQUENCE</scope>
    <source>
        <strain evidence="2 3">HSOK</strain>
    </source>
</reference>
<reference evidence="2" key="4">
    <citation type="submission" date="2025-09" db="UniProtKB">
        <authorList>
            <consortium name="Ensembl"/>
        </authorList>
    </citation>
    <scope>IDENTIFICATION</scope>
    <source>
        <strain evidence="2">HSOK</strain>
    </source>
</reference>
<dbReference type="Ensembl" id="ENSORLT00015012988.1">
    <property type="protein sequence ID" value="ENSORLP00015001229.1"/>
    <property type="gene ID" value="ENSORLG00015001840.1"/>
</dbReference>
<dbReference type="InterPro" id="IPR009003">
    <property type="entry name" value="Peptidase_S1_PA"/>
</dbReference>
<dbReference type="AlphaFoldDB" id="A0A3P9H083"/>
<reference evidence="2" key="3">
    <citation type="submission" date="2025-08" db="UniProtKB">
        <authorList>
            <consortium name="Ensembl"/>
        </authorList>
    </citation>
    <scope>IDENTIFICATION</scope>
    <source>
        <strain evidence="2">HSOK</strain>
    </source>
</reference>
<feature type="compositionally biased region" description="Polar residues" evidence="1">
    <location>
        <begin position="237"/>
        <end position="265"/>
    </location>
</feature>
<dbReference type="PANTHER" id="PTHR14389">
    <property type="entry name" value="SI:CH1073-475A24.1"/>
    <property type="match status" value="1"/>
</dbReference>
<feature type="region of interest" description="Disordered" evidence="1">
    <location>
        <begin position="230"/>
        <end position="265"/>
    </location>
</feature>
<evidence type="ECO:0008006" key="4">
    <source>
        <dbReference type="Google" id="ProtNLM"/>
    </source>
</evidence>
<feature type="compositionally biased region" description="Basic and acidic residues" evidence="1">
    <location>
        <begin position="32"/>
        <end position="43"/>
    </location>
</feature>
<feature type="region of interest" description="Disordered" evidence="1">
    <location>
        <begin position="17"/>
        <end position="45"/>
    </location>
</feature>
<dbReference type="Proteomes" id="UP000265200">
    <property type="component" value="Chromosome 14"/>
</dbReference>
<dbReference type="PANTHER" id="PTHR14389:SF3">
    <property type="entry name" value="PROTEIN FAM111A-LIKE"/>
    <property type="match status" value="1"/>
</dbReference>
<dbReference type="InterPro" id="IPR043504">
    <property type="entry name" value="Peptidase_S1_PA_chymotrypsin"/>
</dbReference>
<evidence type="ECO:0000313" key="2">
    <source>
        <dbReference type="Ensembl" id="ENSORLP00015001229.1"/>
    </source>
</evidence>
<accession>A0A3P9H083</accession>
<proteinExistence type="predicted"/>
<reference key="1">
    <citation type="journal article" date="2007" name="Nature">
        <title>The medaka draft genome and insights into vertebrate genome evolution.</title>
        <authorList>
            <person name="Kasahara M."/>
            <person name="Naruse K."/>
            <person name="Sasaki S."/>
            <person name="Nakatani Y."/>
            <person name="Qu W."/>
            <person name="Ahsan B."/>
            <person name="Yamada T."/>
            <person name="Nagayasu Y."/>
            <person name="Doi K."/>
            <person name="Kasai Y."/>
            <person name="Jindo T."/>
            <person name="Kobayashi D."/>
            <person name="Shimada A."/>
            <person name="Toyoda A."/>
            <person name="Kuroki Y."/>
            <person name="Fujiyama A."/>
            <person name="Sasaki T."/>
            <person name="Shimizu A."/>
            <person name="Asakawa S."/>
            <person name="Shimizu N."/>
            <person name="Hashimoto S."/>
            <person name="Yang J."/>
            <person name="Lee Y."/>
            <person name="Matsushima K."/>
            <person name="Sugano S."/>
            <person name="Sakaizumi M."/>
            <person name="Narita T."/>
            <person name="Ohishi K."/>
            <person name="Haga S."/>
            <person name="Ohta F."/>
            <person name="Nomoto H."/>
            <person name="Nogata K."/>
            <person name="Morishita T."/>
            <person name="Endo T."/>
            <person name="Shin-I T."/>
            <person name="Takeda H."/>
            <person name="Morishita S."/>
            <person name="Kohara Y."/>
        </authorList>
    </citation>
    <scope>NUCLEOTIDE SEQUENCE [LARGE SCALE GENOMIC DNA]</scope>
    <source>
        <strain>Hd-rR</strain>
    </source>
</reference>
<dbReference type="Gene3D" id="2.40.10.10">
    <property type="entry name" value="Trypsin-like serine proteases"/>
    <property type="match status" value="2"/>
</dbReference>
<sequence length="613" mass="68946">MTALKKSFGANILKLQERDQNIRNTPSPDSQIPKKKEDLHSTHSFEWSYNNKKPTRTTCSEAGTIENSLKNSASFKAIAEKNKDKELVIVQGRRGICSHSPCSLLERGSITLKYIKASDNPNKAASSRVRAFRGKRSGDVVRFHVLARGGKNIVKILHNPALKAKVDEITVWGYKGEKVKHALKKDGRFCHYIFKKNFVLSCTTTRVQTELSNLVDDLDDKTFQVVLLNKSEPPEGDSQSSSLDDAYQASSDYQSPVSDENGQKGNLKNEMVEQDASSKPMQDHLRSQIEDYVKGMKTKSSELSSVPDLLHLEFGRNALMCQEVKTMKKLMRLSDSVCQVRINGGAVGSGFLWFRSFVLTNGHVIKDIYNLNCGQLQEKVSVHFSYESLDQADVGLEVKDVVCFEYKPEIRDWALLRLDCDQTLPPGLLEHFGFLPHGGGISIIGHPQGGVKKIDPCLIVPHSQVVEQVPLITKYFFADKLLKYESSFFEGSSGSPVFDNHCNVVAMHSGGFTYDKEGMERQAVVEYAQPLHFILEDFIIQMVEGKKFDVLREYLDCSYTRGTPIKNSVKKIVESRNNQLFKEAARSCVDDKVVQTFLEFFCQTEEPVPMEVV</sequence>
<protein>
    <recommendedName>
        <fullName evidence="4">Serine protease</fullName>
    </recommendedName>
</protein>
<evidence type="ECO:0000256" key="1">
    <source>
        <dbReference type="SAM" id="MobiDB-lite"/>
    </source>
</evidence>
<dbReference type="Pfam" id="PF13365">
    <property type="entry name" value="Trypsin_2"/>
    <property type="match status" value="1"/>
</dbReference>
<evidence type="ECO:0000313" key="3">
    <source>
        <dbReference type="Proteomes" id="UP000265200"/>
    </source>
</evidence>
<name>A0A3P9H083_ORYLA</name>
<dbReference type="SUPFAM" id="SSF50494">
    <property type="entry name" value="Trypsin-like serine proteases"/>
    <property type="match status" value="1"/>
</dbReference>
<organism evidence="2 3">
    <name type="scientific">Oryzias latipes</name>
    <name type="common">Japanese rice fish</name>
    <name type="synonym">Japanese killifish</name>
    <dbReference type="NCBI Taxonomy" id="8090"/>
    <lineage>
        <taxon>Eukaryota</taxon>
        <taxon>Metazoa</taxon>
        <taxon>Chordata</taxon>
        <taxon>Craniata</taxon>
        <taxon>Vertebrata</taxon>
        <taxon>Euteleostomi</taxon>
        <taxon>Actinopterygii</taxon>
        <taxon>Neopterygii</taxon>
        <taxon>Teleostei</taxon>
        <taxon>Neoteleostei</taxon>
        <taxon>Acanthomorphata</taxon>
        <taxon>Ovalentaria</taxon>
        <taxon>Atherinomorphae</taxon>
        <taxon>Beloniformes</taxon>
        <taxon>Adrianichthyidae</taxon>
        <taxon>Oryziinae</taxon>
        <taxon>Oryzias</taxon>
    </lineage>
</organism>